<dbReference type="GO" id="GO:0046872">
    <property type="term" value="F:metal ion binding"/>
    <property type="evidence" value="ECO:0007669"/>
    <property type="project" value="UniProtKB-UniRule"/>
</dbReference>
<comment type="caution">
    <text evidence="9">The sequence shown here is derived from an EMBL/GenBank/DDBJ whole genome shotgun (WGS) entry which is preliminary data.</text>
</comment>
<dbReference type="STRING" id="766136.BHF68_03360"/>
<evidence type="ECO:0000256" key="5">
    <source>
        <dbReference type="ARBA" id="ARBA00022801"/>
    </source>
</evidence>
<dbReference type="Gene3D" id="3.40.630.10">
    <property type="entry name" value="Zn peptidases"/>
    <property type="match status" value="1"/>
</dbReference>
<dbReference type="SUPFAM" id="SSF101821">
    <property type="entry name" value="Aminopeptidase/glucanase lid domain"/>
    <property type="match status" value="1"/>
</dbReference>
<keyword evidence="3" id="KW-0645">Protease</keyword>
<evidence type="ECO:0000256" key="3">
    <source>
        <dbReference type="ARBA" id="ARBA00022670"/>
    </source>
</evidence>
<evidence type="ECO:0000256" key="8">
    <source>
        <dbReference type="PIRSR" id="PIRSR001123-2"/>
    </source>
</evidence>
<feature type="binding site" evidence="8">
    <location>
        <position position="176"/>
    </location>
    <ligand>
        <name>Zn(2+)</name>
        <dbReference type="ChEBI" id="CHEBI:29105"/>
        <label>2</label>
    </ligand>
</feature>
<dbReference type="PANTHER" id="PTHR32481:SF0">
    <property type="entry name" value="AMINOPEPTIDASE YPDE-RELATED"/>
    <property type="match status" value="1"/>
</dbReference>
<dbReference type="PANTHER" id="PTHR32481">
    <property type="entry name" value="AMINOPEPTIDASE"/>
    <property type="match status" value="1"/>
</dbReference>
<dbReference type="GO" id="GO:0006508">
    <property type="term" value="P:proteolysis"/>
    <property type="evidence" value="ECO:0007669"/>
    <property type="project" value="UniProtKB-KW"/>
</dbReference>
<dbReference type="RefSeq" id="WP_069642204.1">
    <property type="nucleotide sequence ID" value="NZ_MIJE01000001.1"/>
</dbReference>
<evidence type="ECO:0000313" key="10">
    <source>
        <dbReference type="Proteomes" id="UP000094296"/>
    </source>
</evidence>
<feature type="binding site" evidence="8">
    <location>
        <position position="66"/>
    </location>
    <ligand>
        <name>Zn(2+)</name>
        <dbReference type="ChEBI" id="CHEBI:29105"/>
        <label>1</label>
    </ligand>
</feature>
<dbReference type="Proteomes" id="UP000094296">
    <property type="component" value="Unassembled WGS sequence"/>
</dbReference>
<feature type="active site" description="Proton acceptor" evidence="7">
    <location>
        <position position="208"/>
    </location>
</feature>
<dbReference type="InterPro" id="IPR051464">
    <property type="entry name" value="Peptidase_M42_aminopept"/>
</dbReference>
<reference evidence="9 10" key="1">
    <citation type="submission" date="2016-09" db="EMBL/GenBank/DDBJ databases">
        <title>Draft genome sequence for the type strain of Desulfuribacillus alkaliarsenatis AHT28, an obligately anaerobic, sulfidogenic bacterium isolated from Russian soda lake sediments.</title>
        <authorList>
            <person name="Abin C.A."/>
            <person name="Hollibaugh J.T."/>
        </authorList>
    </citation>
    <scope>NUCLEOTIDE SEQUENCE [LARGE SCALE GENOMIC DNA]</scope>
    <source>
        <strain evidence="9 10">AHT28</strain>
    </source>
</reference>
<keyword evidence="10" id="KW-1185">Reference proteome</keyword>
<dbReference type="SUPFAM" id="SSF53187">
    <property type="entry name" value="Zn-dependent exopeptidases"/>
    <property type="match status" value="1"/>
</dbReference>
<dbReference type="Gene3D" id="2.40.30.40">
    <property type="entry name" value="Peptidase M42, domain 2"/>
    <property type="match status" value="1"/>
</dbReference>
<comment type="similarity">
    <text evidence="1 6">Belongs to the peptidase M42 family.</text>
</comment>
<keyword evidence="5" id="KW-0378">Hydrolase</keyword>
<dbReference type="InterPro" id="IPR023367">
    <property type="entry name" value="Peptidase_M42_dom2"/>
</dbReference>
<dbReference type="InterPro" id="IPR008007">
    <property type="entry name" value="Peptidase_M42"/>
</dbReference>
<dbReference type="OrthoDB" id="9772053at2"/>
<evidence type="ECO:0000256" key="6">
    <source>
        <dbReference type="PIRNR" id="PIRNR001123"/>
    </source>
</evidence>
<evidence type="ECO:0000256" key="4">
    <source>
        <dbReference type="ARBA" id="ARBA00022723"/>
    </source>
</evidence>
<comment type="cofactor">
    <cofactor evidence="8">
        <name>a divalent metal cation</name>
        <dbReference type="ChEBI" id="CHEBI:60240"/>
    </cofactor>
    <text evidence="8">Binds 2 divalent metal cations per subunit.</text>
</comment>
<dbReference type="EMBL" id="MIJE01000001">
    <property type="protein sequence ID" value="OEF98712.1"/>
    <property type="molecule type" value="Genomic_DNA"/>
</dbReference>
<dbReference type="CDD" id="cd05656">
    <property type="entry name" value="M42_Frv"/>
    <property type="match status" value="1"/>
</dbReference>
<evidence type="ECO:0000313" key="9">
    <source>
        <dbReference type="EMBL" id="OEF98712.1"/>
    </source>
</evidence>
<dbReference type="Pfam" id="PF05343">
    <property type="entry name" value="Peptidase_M42"/>
    <property type="match status" value="1"/>
</dbReference>
<feature type="binding site" evidence="8">
    <location>
        <position position="315"/>
    </location>
    <ligand>
        <name>Zn(2+)</name>
        <dbReference type="ChEBI" id="CHEBI:29105"/>
        <label>2</label>
    </ligand>
</feature>
<dbReference type="AlphaFoldDB" id="A0A1E5G6B0"/>
<feature type="binding site" evidence="8">
    <location>
        <position position="231"/>
    </location>
    <ligand>
        <name>Zn(2+)</name>
        <dbReference type="ChEBI" id="CHEBI:29105"/>
        <label>1</label>
    </ligand>
</feature>
<protein>
    <submittedName>
        <fullName evidence="9">Aminopeptidase</fullName>
    </submittedName>
</protein>
<evidence type="ECO:0000256" key="1">
    <source>
        <dbReference type="ARBA" id="ARBA00006272"/>
    </source>
</evidence>
<feature type="binding site" evidence="8">
    <location>
        <position position="176"/>
    </location>
    <ligand>
        <name>Zn(2+)</name>
        <dbReference type="ChEBI" id="CHEBI:29105"/>
        <label>1</label>
    </ligand>
</feature>
<dbReference type="GO" id="GO:0004177">
    <property type="term" value="F:aminopeptidase activity"/>
    <property type="evidence" value="ECO:0007669"/>
    <property type="project" value="UniProtKB-UniRule"/>
</dbReference>
<keyword evidence="2 9" id="KW-0031">Aminopeptidase</keyword>
<keyword evidence="4 8" id="KW-0479">Metal-binding</keyword>
<name>A0A1E5G6B0_9FIRM</name>
<dbReference type="PIRSF" id="PIRSF001123">
    <property type="entry name" value="PepA_GA"/>
    <property type="match status" value="1"/>
</dbReference>
<organism evidence="9 10">
    <name type="scientific">Desulfuribacillus alkaliarsenatis</name>
    <dbReference type="NCBI Taxonomy" id="766136"/>
    <lineage>
        <taxon>Bacteria</taxon>
        <taxon>Bacillati</taxon>
        <taxon>Bacillota</taxon>
        <taxon>Desulfuribacillia</taxon>
        <taxon>Desulfuribacillales</taxon>
        <taxon>Desulfuribacillaceae</taxon>
        <taxon>Desulfuribacillus</taxon>
    </lineage>
</organism>
<feature type="binding site" evidence="8">
    <location>
        <position position="209"/>
    </location>
    <ligand>
        <name>Zn(2+)</name>
        <dbReference type="ChEBI" id="CHEBI:29105"/>
        <label>2</label>
    </ligand>
</feature>
<accession>A0A1E5G6B0</accession>
<proteinExistence type="inferred from homology"/>
<evidence type="ECO:0000256" key="7">
    <source>
        <dbReference type="PIRSR" id="PIRSR001123-1"/>
    </source>
</evidence>
<gene>
    <name evidence="9" type="ORF">BHF68_03360</name>
</gene>
<evidence type="ECO:0000256" key="2">
    <source>
        <dbReference type="ARBA" id="ARBA00022438"/>
    </source>
</evidence>
<sequence>MHTNNQLVKLVETAGVSGYEQRVQEQLKEILLPFTQDIKIDALGNLIAKKTYGSKKHKPKIMIAAHADEIGFMVTKIEPGGFLRVTAIGGVDPRPVLAQEVIVHGQEDILGIFGAKPPHLLSPADAKKSVPLDELFIDLGRTEAEVKELVQVGDVATINRKYIPLLNSCAAAKAMDDRAGIVMMLEMLNELEKLRVNVDIYIVSTIQEEVGLRGAISSAYGILPDVGFAIDVTHGEMPGVAADLGFELGKGVVIGYGPNIHKNIYNLLTKTAKEENIAYQLEVSQGPTGTDARAIQITQAGIATGLLSIPLRYMHTSVETLSTKDIKNGGKLLAYTIQKIDNSFVEGLRCY</sequence>